<dbReference type="AlphaFoldDB" id="A0ABD0QY20"/>
<name>A0ABD0QY20_CIRMR</name>
<gene>
    <name evidence="2" type="ORF">M9458_013233</name>
</gene>
<dbReference type="Proteomes" id="UP001529510">
    <property type="component" value="Unassembled WGS sequence"/>
</dbReference>
<reference evidence="2 3" key="1">
    <citation type="submission" date="2024-05" db="EMBL/GenBank/DDBJ databases">
        <title>Genome sequencing and assembly of Indian major carp, Cirrhinus mrigala (Hamilton, 1822).</title>
        <authorList>
            <person name="Mohindra V."/>
            <person name="Chowdhury L.M."/>
            <person name="Lal K."/>
            <person name="Jena J.K."/>
        </authorList>
    </citation>
    <scope>NUCLEOTIDE SEQUENCE [LARGE SCALE GENOMIC DNA]</scope>
    <source>
        <strain evidence="2">CM1030</strain>
        <tissue evidence="2">Blood</tissue>
    </source>
</reference>
<evidence type="ECO:0000256" key="1">
    <source>
        <dbReference type="SAM" id="MobiDB-lite"/>
    </source>
</evidence>
<proteinExistence type="predicted"/>
<dbReference type="EMBL" id="JAMKFB020000006">
    <property type="protein sequence ID" value="KAL0190535.1"/>
    <property type="molecule type" value="Genomic_DNA"/>
</dbReference>
<feature type="compositionally biased region" description="Basic and acidic residues" evidence="1">
    <location>
        <begin position="56"/>
        <end position="78"/>
    </location>
</feature>
<feature type="non-terminal residue" evidence="2">
    <location>
        <position position="102"/>
    </location>
</feature>
<keyword evidence="3" id="KW-1185">Reference proteome</keyword>
<evidence type="ECO:0000313" key="3">
    <source>
        <dbReference type="Proteomes" id="UP001529510"/>
    </source>
</evidence>
<evidence type="ECO:0000313" key="2">
    <source>
        <dbReference type="EMBL" id="KAL0190535.1"/>
    </source>
</evidence>
<feature type="non-terminal residue" evidence="2">
    <location>
        <position position="1"/>
    </location>
</feature>
<protein>
    <submittedName>
        <fullName evidence="2">Uncharacterized protein</fullName>
    </submittedName>
</protein>
<sequence length="102" mass="11257">LPLVAPDNGACAVIGWQVAAAAATESGEYSGRGGLSEESSSGGAKERRNRRKKRKQREEEEKADQEKFHKSASEDSIRRPGFRFSIDANRLSYEKKCSTPNQ</sequence>
<organism evidence="2 3">
    <name type="scientific">Cirrhinus mrigala</name>
    <name type="common">Mrigala</name>
    <dbReference type="NCBI Taxonomy" id="683832"/>
    <lineage>
        <taxon>Eukaryota</taxon>
        <taxon>Metazoa</taxon>
        <taxon>Chordata</taxon>
        <taxon>Craniata</taxon>
        <taxon>Vertebrata</taxon>
        <taxon>Euteleostomi</taxon>
        <taxon>Actinopterygii</taxon>
        <taxon>Neopterygii</taxon>
        <taxon>Teleostei</taxon>
        <taxon>Ostariophysi</taxon>
        <taxon>Cypriniformes</taxon>
        <taxon>Cyprinidae</taxon>
        <taxon>Labeoninae</taxon>
        <taxon>Labeonini</taxon>
        <taxon>Cirrhinus</taxon>
    </lineage>
</organism>
<feature type="region of interest" description="Disordered" evidence="1">
    <location>
        <begin position="23"/>
        <end position="81"/>
    </location>
</feature>
<accession>A0ABD0QY20</accession>
<comment type="caution">
    <text evidence="2">The sequence shown here is derived from an EMBL/GenBank/DDBJ whole genome shotgun (WGS) entry which is preliminary data.</text>
</comment>